<organism evidence="14 15">
    <name type="scientific">Tepidimonas alkaliphilus</name>
    <dbReference type="NCBI Taxonomy" id="2588942"/>
    <lineage>
        <taxon>Bacteria</taxon>
        <taxon>Pseudomonadati</taxon>
        <taxon>Pseudomonadota</taxon>
        <taxon>Betaproteobacteria</taxon>
        <taxon>Burkholderiales</taxon>
        <taxon>Tepidimonas</taxon>
    </lineage>
</organism>
<protein>
    <recommendedName>
        <fullName evidence="12 13">ATP synthase subunit a</fullName>
    </recommendedName>
    <alternativeName>
        <fullName evidence="12">ATP synthase F0 sector subunit a</fullName>
    </alternativeName>
    <alternativeName>
        <fullName evidence="12">F-ATPase subunit 6</fullName>
    </alternativeName>
</protein>
<dbReference type="GO" id="GO:0042777">
    <property type="term" value="P:proton motive force-driven plasma membrane ATP synthesis"/>
    <property type="evidence" value="ECO:0007669"/>
    <property type="project" value="TreeGrafter"/>
</dbReference>
<evidence type="ECO:0000256" key="5">
    <source>
        <dbReference type="ARBA" id="ARBA00022547"/>
    </source>
</evidence>
<evidence type="ECO:0000256" key="9">
    <source>
        <dbReference type="ARBA" id="ARBA00023065"/>
    </source>
</evidence>
<keyword evidence="9 12" id="KW-0406">Ion transport</keyword>
<evidence type="ECO:0000256" key="6">
    <source>
        <dbReference type="ARBA" id="ARBA00022692"/>
    </source>
</evidence>
<evidence type="ECO:0000256" key="4">
    <source>
        <dbReference type="ARBA" id="ARBA00022475"/>
    </source>
</evidence>
<evidence type="ECO:0000313" key="14">
    <source>
        <dbReference type="EMBL" id="TSE21008.1"/>
    </source>
</evidence>
<keyword evidence="11 12" id="KW-0066">ATP synthesis</keyword>
<evidence type="ECO:0000313" key="15">
    <source>
        <dbReference type="Proteomes" id="UP000315736"/>
    </source>
</evidence>
<dbReference type="InterPro" id="IPR000568">
    <property type="entry name" value="ATP_synth_F0_asu"/>
</dbReference>
<comment type="subcellular location">
    <subcellularLocation>
        <location evidence="12 13">Cell membrane</location>
        <topology evidence="12 13">Multi-pass membrane protein</topology>
    </subcellularLocation>
    <subcellularLocation>
        <location evidence="1">Membrane</location>
        <topology evidence="1">Multi-pass membrane protein</topology>
    </subcellularLocation>
</comment>
<evidence type="ECO:0000256" key="12">
    <source>
        <dbReference type="HAMAP-Rule" id="MF_01393"/>
    </source>
</evidence>
<gene>
    <name evidence="12 14" type="primary">atpB</name>
    <name evidence="14" type="ORF">Talka_00672</name>
</gene>
<dbReference type="NCBIfam" id="NF004477">
    <property type="entry name" value="PRK05815.1-1"/>
    <property type="match status" value="1"/>
</dbReference>
<dbReference type="FunFam" id="1.20.120.220:FF:000002">
    <property type="entry name" value="ATP synthase subunit a"/>
    <property type="match status" value="1"/>
</dbReference>
<dbReference type="InterPro" id="IPR045082">
    <property type="entry name" value="ATP_syn_F0_a_bact/chloroplast"/>
</dbReference>
<sequence length="289" mass="31524">MAAEGHAPTAGEYIRHHLVHLTNKKQEFIVDFSVINIDSVVFSVLTGLIGVFLLWLGARRATAGVPGRFQAAVEILVELVETQAKGVIHNAASRKLIAPMALTVFVWIFFMNFMDLLPVDLLPAIWHAVGPALGYPDYLRVVPTADLSTTLGLSVSVLLLCLFYNIKIKGLGGWAHELVTAPFGTSRNPLWALLLGVVNFLMQMIEFVAKTVSHGMRLFGNMFAGELVFMLIALLGGFAALSFTGGLLFVGHLIAGTVWAIFHILVITLQAFIFMMLALIYLGQAHDAH</sequence>
<feature type="transmembrane region" description="Helical" evidence="12">
    <location>
        <begin position="190"/>
        <end position="209"/>
    </location>
</feature>
<evidence type="ECO:0000256" key="2">
    <source>
        <dbReference type="ARBA" id="ARBA00006810"/>
    </source>
</evidence>
<evidence type="ECO:0000256" key="7">
    <source>
        <dbReference type="ARBA" id="ARBA00022781"/>
    </source>
</evidence>
<accession>A0A554WBQ7</accession>
<feature type="transmembrane region" description="Helical" evidence="12">
    <location>
        <begin position="229"/>
        <end position="251"/>
    </location>
</feature>
<dbReference type="GO" id="GO:0005886">
    <property type="term" value="C:plasma membrane"/>
    <property type="evidence" value="ECO:0007669"/>
    <property type="project" value="UniProtKB-SubCell"/>
</dbReference>
<keyword evidence="5 12" id="KW-0138">CF(0)</keyword>
<dbReference type="PANTHER" id="PTHR42823:SF3">
    <property type="entry name" value="ATP SYNTHASE SUBUNIT A, CHLOROPLASTIC"/>
    <property type="match status" value="1"/>
</dbReference>
<dbReference type="RefSeq" id="WP_143889699.1">
    <property type="nucleotide sequence ID" value="NZ_VJNB01000002.1"/>
</dbReference>
<keyword evidence="3 12" id="KW-0813">Transport</keyword>
<keyword evidence="7 12" id="KW-0375">Hydrogen ion transport</keyword>
<keyword evidence="10 12" id="KW-0472">Membrane</keyword>
<evidence type="ECO:0000256" key="10">
    <source>
        <dbReference type="ARBA" id="ARBA00023136"/>
    </source>
</evidence>
<dbReference type="CDD" id="cd00310">
    <property type="entry name" value="ATP-synt_Fo_a_6"/>
    <property type="match status" value="1"/>
</dbReference>
<feature type="transmembrane region" description="Helical" evidence="12">
    <location>
        <begin position="40"/>
        <end position="58"/>
    </location>
</feature>
<evidence type="ECO:0000256" key="11">
    <source>
        <dbReference type="ARBA" id="ARBA00023310"/>
    </source>
</evidence>
<dbReference type="PROSITE" id="PS00449">
    <property type="entry name" value="ATPASE_A"/>
    <property type="match status" value="1"/>
</dbReference>
<keyword evidence="6 12" id="KW-0812">Transmembrane</keyword>
<dbReference type="Pfam" id="PF00119">
    <property type="entry name" value="ATP-synt_A"/>
    <property type="match status" value="1"/>
</dbReference>
<comment type="caution">
    <text evidence="14">The sequence shown here is derived from an EMBL/GenBank/DDBJ whole genome shotgun (WGS) entry which is preliminary data.</text>
</comment>
<dbReference type="PANTHER" id="PTHR42823">
    <property type="entry name" value="ATP SYNTHASE SUBUNIT A, CHLOROPLASTIC"/>
    <property type="match status" value="1"/>
</dbReference>
<evidence type="ECO:0000256" key="13">
    <source>
        <dbReference type="RuleBase" id="RU000483"/>
    </source>
</evidence>
<evidence type="ECO:0000256" key="3">
    <source>
        <dbReference type="ARBA" id="ARBA00022448"/>
    </source>
</evidence>
<dbReference type="OrthoDB" id="9789241at2"/>
<dbReference type="SUPFAM" id="SSF81336">
    <property type="entry name" value="F1F0 ATP synthase subunit A"/>
    <property type="match status" value="1"/>
</dbReference>
<dbReference type="AlphaFoldDB" id="A0A554WBQ7"/>
<dbReference type="Proteomes" id="UP000315736">
    <property type="component" value="Unassembled WGS sequence"/>
</dbReference>
<comment type="similarity">
    <text evidence="2 12 13">Belongs to the ATPase A chain family.</text>
</comment>
<dbReference type="Gene3D" id="1.20.120.220">
    <property type="entry name" value="ATP synthase, F0 complex, subunit A"/>
    <property type="match status" value="1"/>
</dbReference>
<dbReference type="EMBL" id="VJNB01000002">
    <property type="protein sequence ID" value="TSE21008.1"/>
    <property type="molecule type" value="Genomic_DNA"/>
</dbReference>
<dbReference type="GO" id="GO:0045259">
    <property type="term" value="C:proton-transporting ATP synthase complex"/>
    <property type="evidence" value="ECO:0007669"/>
    <property type="project" value="UniProtKB-KW"/>
</dbReference>
<keyword evidence="4 12" id="KW-1003">Cell membrane</keyword>
<feature type="transmembrane region" description="Helical" evidence="12">
    <location>
        <begin position="147"/>
        <end position="166"/>
    </location>
</feature>
<evidence type="ECO:0000256" key="1">
    <source>
        <dbReference type="ARBA" id="ARBA00004141"/>
    </source>
</evidence>
<keyword evidence="8 12" id="KW-1133">Transmembrane helix</keyword>
<keyword evidence="15" id="KW-1185">Reference proteome</keyword>
<name>A0A554WBQ7_9BURK</name>
<proteinExistence type="inferred from homology"/>
<dbReference type="NCBIfam" id="TIGR01131">
    <property type="entry name" value="ATP_synt_6_or_A"/>
    <property type="match status" value="1"/>
</dbReference>
<feature type="transmembrane region" description="Helical" evidence="12">
    <location>
        <begin position="258"/>
        <end position="282"/>
    </location>
</feature>
<dbReference type="InterPro" id="IPR023011">
    <property type="entry name" value="ATP_synth_F0_asu_AS"/>
</dbReference>
<dbReference type="GO" id="GO:0046933">
    <property type="term" value="F:proton-transporting ATP synthase activity, rotational mechanism"/>
    <property type="evidence" value="ECO:0007669"/>
    <property type="project" value="UniProtKB-UniRule"/>
</dbReference>
<comment type="function">
    <text evidence="12 13">Key component of the proton channel; it plays a direct role in the translocation of protons across the membrane.</text>
</comment>
<dbReference type="InterPro" id="IPR035908">
    <property type="entry name" value="F0_ATP_A_sf"/>
</dbReference>
<dbReference type="HAMAP" id="MF_01393">
    <property type="entry name" value="ATP_synth_a_bact"/>
    <property type="match status" value="1"/>
</dbReference>
<reference evidence="14 15" key="1">
    <citation type="submission" date="2019-07" db="EMBL/GenBank/DDBJ databases">
        <title>Tepidimonas alkaliphilus YIM 72238 draft genome.</title>
        <authorList>
            <person name="Da Costa M.S."/>
            <person name="Froufe H.J.C."/>
            <person name="Egas C."/>
            <person name="Albuquerque L."/>
        </authorList>
    </citation>
    <scope>NUCLEOTIDE SEQUENCE [LARGE SCALE GENOMIC DNA]</scope>
    <source>
        <strain evidence="14 15">YIM 72238</strain>
    </source>
</reference>
<evidence type="ECO:0000256" key="8">
    <source>
        <dbReference type="ARBA" id="ARBA00022989"/>
    </source>
</evidence>